<dbReference type="RefSeq" id="WP_199394895.1">
    <property type="nucleotide sequence ID" value="NZ_JAEMHK010000006.1"/>
</dbReference>
<organism evidence="7 8">
    <name type="scientific">Geomonas propionica</name>
    <dbReference type="NCBI Taxonomy" id="2798582"/>
    <lineage>
        <taxon>Bacteria</taxon>
        <taxon>Pseudomonadati</taxon>
        <taxon>Thermodesulfobacteriota</taxon>
        <taxon>Desulfuromonadia</taxon>
        <taxon>Geobacterales</taxon>
        <taxon>Geobacteraceae</taxon>
        <taxon>Geomonas</taxon>
    </lineage>
</organism>
<keyword evidence="8" id="KW-1185">Reference proteome</keyword>
<feature type="domain" description="Malic enzyme N-terminal" evidence="6">
    <location>
        <begin position="16"/>
        <end position="149"/>
    </location>
</feature>
<dbReference type="SMART" id="SM01274">
    <property type="entry name" value="malic"/>
    <property type="match status" value="1"/>
</dbReference>
<dbReference type="InterPro" id="IPR012302">
    <property type="entry name" value="Malic_NAD-bd"/>
</dbReference>
<dbReference type="Gene3D" id="3.40.50.10750">
    <property type="entry name" value="Isocitrate/Isopropylmalate dehydrogenase-like"/>
    <property type="match status" value="1"/>
</dbReference>
<dbReference type="InterPro" id="IPR046346">
    <property type="entry name" value="Aminoacid_DH-like_N_sf"/>
</dbReference>
<dbReference type="PIRSF" id="PIRSF036684">
    <property type="entry name" value="ME_PTA"/>
    <property type="match status" value="1"/>
</dbReference>
<dbReference type="InterPro" id="IPR045213">
    <property type="entry name" value="Malic_NAD-bd_bact_type"/>
</dbReference>
<dbReference type="InterPro" id="IPR002505">
    <property type="entry name" value="PTA_PTB"/>
</dbReference>
<dbReference type="Gene3D" id="3.40.50.10380">
    <property type="entry name" value="Malic enzyme, N-terminal domain"/>
    <property type="match status" value="1"/>
</dbReference>
<dbReference type="Gene3D" id="3.40.50.10950">
    <property type="match status" value="1"/>
</dbReference>
<dbReference type="InterPro" id="IPR042113">
    <property type="entry name" value="P_AcTrfase_dom1"/>
</dbReference>
<dbReference type="Pfam" id="PF03949">
    <property type="entry name" value="Malic_M"/>
    <property type="match status" value="1"/>
</dbReference>
<evidence type="ECO:0000313" key="7">
    <source>
        <dbReference type="EMBL" id="MBJ6800384.1"/>
    </source>
</evidence>
<evidence type="ECO:0000256" key="3">
    <source>
        <dbReference type="ARBA" id="ARBA00023002"/>
    </source>
</evidence>
<sequence length="749" mass="81439">MSKKLGALDYHCNGRKGKIEVIATKPCQTAADLSLAYSPGVAEPCLAIQQNPDDAYKYTAKGNLVAVVSNGTAVLGLGNLGALAGKPVMEGKGVLFKRFADIDVFDIELDTENPDEIIKACQLLEPTFGGINLEDIKAPECFYIEEELKKTMKIPVFHDDQHGTAIISSAALLNALQLVGKKIEDIRIVVNGAGASANSCAKLAIALGVKPNNMIMCDTKGVIYKGRVEGMNKYKELFAADTPFRTLEEAANGADVLFGLSVKGAFTPQMVRSMAPNPIIFAMANPDAEITPEEAHAVRGDVIIATGRSDYPNQVNNVLGFPFIFRGALDVRATAINEEMKLAAVHALARLAQEEVPDSVSKAYGNEKFSFGPNYIIPKPFDPRVLLHVAPAIAQAAMDSGVARQPIEDMAKYIEQLECSQGRSKEIMRSIINKAKSDPKKVVFPEGDNEKILRAAQIIVEEGIAHPILVGDRKKILQKMDDLNLDLEVPIVDPTESEYTEEYAQELYRLRQRKGITSSEASRIMRRKSRTHFGTMMVHKGHADALLGGIDTHYPETIRPALEVLGKQAGLSSVHGLYMMVFKKGVYFLADTTVTIDPTAEELAETAILAAEKVAMLDVEPRIAMLSFSNFGSVEHPQASKVKRAVELVKERAPHLIVEGEMQADTALVPELLDGFTFSKLKTPANVLIFPDLNSGNICYKLLRRLGGAESIGPILMGMNKPVHVLQRGDDVNDIVNMAALAVVDAQNP</sequence>
<dbReference type="SMART" id="SM00919">
    <property type="entry name" value="Malic_M"/>
    <property type="match status" value="1"/>
</dbReference>
<dbReference type="InterPro" id="IPR037062">
    <property type="entry name" value="Malic_N_dom_sf"/>
</dbReference>
<dbReference type="InterPro" id="IPR036291">
    <property type="entry name" value="NAD(P)-bd_dom_sf"/>
</dbReference>
<gene>
    <name evidence="7" type="ORF">JFN90_09580</name>
</gene>
<dbReference type="InterPro" id="IPR042112">
    <property type="entry name" value="P_AcTrfase_dom2"/>
</dbReference>
<dbReference type="SUPFAM" id="SSF53223">
    <property type="entry name" value="Aminoacid dehydrogenase-like, N-terminal domain"/>
    <property type="match status" value="1"/>
</dbReference>
<dbReference type="CDD" id="cd05311">
    <property type="entry name" value="NAD_bind_2_malic_enz"/>
    <property type="match status" value="1"/>
</dbReference>
<evidence type="ECO:0000256" key="1">
    <source>
        <dbReference type="ARBA" id="ARBA00007686"/>
    </source>
</evidence>
<accession>A0ABS0YQW7</accession>
<dbReference type="Gene3D" id="3.40.50.720">
    <property type="entry name" value="NAD(P)-binding Rossmann-like Domain"/>
    <property type="match status" value="1"/>
</dbReference>
<comment type="similarity">
    <text evidence="1">In the N-terminal section; belongs to the malic enzymes family.</text>
</comment>
<protein>
    <submittedName>
        <fullName evidence="7">NADP-dependent malic enzyme</fullName>
    </submittedName>
</protein>
<reference evidence="7 8" key="1">
    <citation type="submission" date="2020-12" db="EMBL/GenBank/DDBJ databases">
        <title>Geomonas sp. Red259, isolated from paddy soil.</title>
        <authorList>
            <person name="Xu Z."/>
            <person name="Zhang Z."/>
            <person name="Masuda Y."/>
            <person name="Itoh H."/>
            <person name="Senoo K."/>
        </authorList>
    </citation>
    <scope>NUCLEOTIDE SEQUENCE [LARGE SCALE GENOMIC DNA]</scope>
    <source>
        <strain evidence="7 8">Red259</strain>
    </source>
</reference>
<dbReference type="InterPro" id="IPR051674">
    <property type="entry name" value="Malate_Decarboxylase"/>
</dbReference>
<evidence type="ECO:0000259" key="6">
    <source>
        <dbReference type="SMART" id="SM01274"/>
    </source>
</evidence>
<dbReference type="Pfam" id="PF00390">
    <property type="entry name" value="malic"/>
    <property type="match status" value="1"/>
</dbReference>
<evidence type="ECO:0000256" key="2">
    <source>
        <dbReference type="ARBA" id="ARBA00008756"/>
    </source>
</evidence>
<dbReference type="EMBL" id="JAEMHK010000006">
    <property type="protein sequence ID" value="MBJ6800384.1"/>
    <property type="molecule type" value="Genomic_DNA"/>
</dbReference>
<evidence type="ECO:0000259" key="5">
    <source>
        <dbReference type="SMART" id="SM00919"/>
    </source>
</evidence>
<feature type="domain" description="Malic enzyme NAD-binding" evidence="5">
    <location>
        <begin position="161"/>
        <end position="398"/>
    </location>
</feature>
<dbReference type="Proteomes" id="UP000641025">
    <property type="component" value="Unassembled WGS sequence"/>
</dbReference>
<evidence type="ECO:0000313" key="8">
    <source>
        <dbReference type="Proteomes" id="UP000641025"/>
    </source>
</evidence>
<dbReference type="SUPFAM" id="SSF53659">
    <property type="entry name" value="Isocitrate/Isopropylmalate dehydrogenase-like"/>
    <property type="match status" value="1"/>
</dbReference>
<dbReference type="InterPro" id="IPR012301">
    <property type="entry name" value="Malic_N_dom"/>
</dbReference>
<proteinExistence type="inferred from homology"/>
<keyword evidence="4" id="KW-0511">Multifunctional enzyme</keyword>
<dbReference type="PANTHER" id="PTHR43237:SF4">
    <property type="entry name" value="NADP-DEPENDENT MALIC ENZYME"/>
    <property type="match status" value="1"/>
</dbReference>
<dbReference type="InterPro" id="IPR012188">
    <property type="entry name" value="ME_PTA"/>
</dbReference>
<dbReference type="Pfam" id="PF01515">
    <property type="entry name" value="PTA_PTB"/>
    <property type="match status" value="1"/>
</dbReference>
<evidence type="ECO:0000256" key="4">
    <source>
        <dbReference type="ARBA" id="ARBA00023268"/>
    </source>
</evidence>
<dbReference type="PANTHER" id="PTHR43237">
    <property type="entry name" value="NADP-DEPENDENT MALIC ENZYME"/>
    <property type="match status" value="1"/>
</dbReference>
<dbReference type="SUPFAM" id="SSF51735">
    <property type="entry name" value="NAD(P)-binding Rossmann-fold domains"/>
    <property type="match status" value="1"/>
</dbReference>
<comment type="caution">
    <text evidence="7">The sequence shown here is derived from an EMBL/GenBank/DDBJ whole genome shotgun (WGS) entry which is preliminary data.</text>
</comment>
<comment type="similarity">
    <text evidence="2">In the C-terminal section; belongs to the phosphate acetyltransferase and butyryltransferase family.</text>
</comment>
<name>A0ABS0YQW7_9BACT</name>
<keyword evidence="3" id="KW-0560">Oxidoreductase</keyword>